<evidence type="ECO:0000313" key="3">
    <source>
        <dbReference type="Proteomes" id="UP001283361"/>
    </source>
</evidence>
<protein>
    <submittedName>
        <fullName evidence="2">Uncharacterized protein</fullName>
    </submittedName>
</protein>
<dbReference type="AlphaFoldDB" id="A0AAE0ZVW3"/>
<reference evidence="2" key="1">
    <citation type="journal article" date="2023" name="G3 (Bethesda)">
        <title>A reference genome for the long-term kleptoplast-retaining sea slug Elysia crispata morphotype clarki.</title>
        <authorList>
            <person name="Eastman K.E."/>
            <person name="Pendleton A.L."/>
            <person name="Shaikh M.A."/>
            <person name="Suttiyut T."/>
            <person name="Ogas R."/>
            <person name="Tomko P."/>
            <person name="Gavelis G."/>
            <person name="Widhalm J.R."/>
            <person name="Wisecaver J.H."/>
        </authorList>
    </citation>
    <scope>NUCLEOTIDE SEQUENCE</scope>
    <source>
        <strain evidence="2">ECLA1</strain>
    </source>
</reference>
<feature type="region of interest" description="Disordered" evidence="1">
    <location>
        <begin position="1"/>
        <end position="35"/>
    </location>
</feature>
<proteinExistence type="predicted"/>
<accession>A0AAE0ZVW3</accession>
<evidence type="ECO:0000256" key="1">
    <source>
        <dbReference type="SAM" id="MobiDB-lite"/>
    </source>
</evidence>
<comment type="caution">
    <text evidence="2">The sequence shown here is derived from an EMBL/GenBank/DDBJ whole genome shotgun (WGS) entry which is preliminary data.</text>
</comment>
<dbReference type="Proteomes" id="UP001283361">
    <property type="component" value="Unassembled WGS sequence"/>
</dbReference>
<keyword evidence="3" id="KW-1185">Reference proteome</keyword>
<organism evidence="2 3">
    <name type="scientific">Elysia crispata</name>
    <name type="common">lettuce slug</name>
    <dbReference type="NCBI Taxonomy" id="231223"/>
    <lineage>
        <taxon>Eukaryota</taxon>
        <taxon>Metazoa</taxon>
        <taxon>Spiralia</taxon>
        <taxon>Lophotrochozoa</taxon>
        <taxon>Mollusca</taxon>
        <taxon>Gastropoda</taxon>
        <taxon>Heterobranchia</taxon>
        <taxon>Euthyneura</taxon>
        <taxon>Panpulmonata</taxon>
        <taxon>Sacoglossa</taxon>
        <taxon>Placobranchoidea</taxon>
        <taxon>Plakobranchidae</taxon>
        <taxon>Elysia</taxon>
    </lineage>
</organism>
<name>A0AAE0ZVW3_9GAST</name>
<evidence type="ECO:0000313" key="2">
    <source>
        <dbReference type="EMBL" id="KAK3775986.1"/>
    </source>
</evidence>
<gene>
    <name evidence="2" type="ORF">RRG08_043671</name>
</gene>
<dbReference type="EMBL" id="JAWDGP010003253">
    <property type="protein sequence ID" value="KAK3775986.1"/>
    <property type="molecule type" value="Genomic_DNA"/>
</dbReference>
<sequence>MFLGRVATSKSGFPPSLKSSRHQVISSSNRGDDHREVRPRISCSFKVIHGACAACAVSFVPFEVFYD</sequence>